<dbReference type="InterPro" id="IPR010982">
    <property type="entry name" value="Lambda_DNA-bd_dom_sf"/>
</dbReference>
<dbReference type="EMBL" id="VKHT01000831">
    <property type="protein sequence ID" value="MBB0246315.1"/>
    <property type="molecule type" value="Genomic_DNA"/>
</dbReference>
<dbReference type="Pfam" id="PF13413">
    <property type="entry name" value="HTH_25"/>
    <property type="match status" value="1"/>
</dbReference>
<name>A0A7W3TGX6_9ACTN</name>
<dbReference type="CDD" id="cd00093">
    <property type="entry name" value="HTH_XRE"/>
    <property type="match status" value="1"/>
</dbReference>
<reference evidence="2" key="1">
    <citation type="submission" date="2019-10" db="EMBL/GenBank/DDBJ databases">
        <title>Streptomyces sp. nov., a novel actinobacterium isolated from alkaline environment.</title>
        <authorList>
            <person name="Golinska P."/>
        </authorList>
    </citation>
    <scope>NUCLEOTIDE SEQUENCE [LARGE SCALE GENOMIC DNA]</scope>
    <source>
        <strain evidence="2">DSM 42118</strain>
    </source>
</reference>
<evidence type="ECO:0000313" key="2">
    <source>
        <dbReference type="Proteomes" id="UP000538929"/>
    </source>
</evidence>
<dbReference type="Gene3D" id="1.10.260.40">
    <property type="entry name" value="lambda repressor-like DNA-binding domains"/>
    <property type="match status" value="1"/>
</dbReference>
<dbReference type="Proteomes" id="UP000538929">
    <property type="component" value="Unassembled WGS sequence"/>
</dbReference>
<dbReference type="RefSeq" id="WP_182607670.1">
    <property type="nucleotide sequence ID" value="NZ_VKHT01000831.1"/>
</dbReference>
<dbReference type="InterPro" id="IPR001387">
    <property type="entry name" value="Cro/C1-type_HTH"/>
</dbReference>
<dbReference type="SUPFAM" id="SSF47413">
    <property type="entry name" value="lambda repressor-like DNA-binding domains"/>
    <property type="match status" value="1"/>
</dbReference>
<accession>A0A7W3TGX6</accession>
<comment type="caution">
    <text evidence="1">The sequence shown here is derived from an EMBL/GenBank/DDBJ whole genome shotgun (WGS) entry which is preliminary data.</text>
</comment>
<protein>
    <submittedName>
        <fullName evidence="1">Helix-turn-helix domain-containing protein</fullName>
    </submittedName>
</protein>
<keyword evidence="2" id="KW-1185">Reference proteome</keyword>
<proteinExistence type="predicted"/>
<dbReference type="PANTHER" id="PTHR34475">
    <property type="match status" value="1"/>
</dbReference>
<gene>
    <name evidence="1" type="ORF">FNQ90_19925</name>
</gene>
<dbReference type="InterPro" id="IPR050400">
    <property type="entry name" value="Bact_Cytoskel_RodZ"/>
</dbReference>
<organism evidence="1 2">
    <name type="scientific">Streptomyces alkaliphilus</name>
    <dbReference type="NCBI Taxonomy" id="1472722"/>
    <lineage>
        <taxon>Bacteria</taxon>
        <taxon>Bacillati</taxon>
        <taxon>Actinomycetota</taxon>
        <taxon>Actinomycetes</taxon>
        <taxon>Kitasatosporales</taxon>
        <taxon>Streptomycetaceae</taxon>
        <taxon>Streptomyces</taxon>
    </lineage>
</organism>
<evidence type="ECO:0000313" key="1">
    <source>
        <dbReference type="EMBL" id="MBB0246315.1"/>
    </source>
</evidence>
<dbReference type="PANTHER" id="PTHR34475:SF1">
    <property type="entry name" value="CYTOSKELETON PROTEIN RODZ"/>
    <property type="match status" value="1"/>
</dbReference>
<feature type="non-terminal residue" evidence="1">
    <location>
        <position position="88"/>
    </location>
</feature>
<sequence>MSQGNASAEDRPSVGRTLRKARLDAGLTVEEISATTRVRAPIIQAIEQDDFSRCGGDVYARGHLRALARAVGLPPDDLVARFNTERGT</sequence>
<dbReference type="GO" id="GO:0003677">
    <property type="term" value="F:DNA binding"/>
    <property type="evidence" value="ECO:0007669"/>
    <property type="project" value="InterPro"/>
</dbReference>
<dbReference type="AlphaFoldDB" id="A0A7W3TGX6"/>